<keyword evidence="2" id="KW-0564">Palmitate</keyword>
<evidence type="ECO:0000256" key="2">
    <source>
        <dbReference type="RuleBase" id="RU362097"/>
    </source>
</evidence>
<dbReference type="Proteomes" id="UP000595448">
    <property type="component" value="Chromosome"/>
</dbReference>
<protein>
    <submittedName>
        <fullName evidence="3">TolC family protein</fullName>
    </submittedName>
</protein>
<dbReference type="EMBL" id="CP067977">
    <property type="protein sequence ID" value="QQQ19393.1"/>
    <property type="molecule type" value="Genomic_DNA"/>
</dbReference>
<evidence type="ECO:0000313" key="4">
    <source>
        <dbReference type="Proteomes" id="UP000595448"/>
    </source>
</evidence>
<dbReference type="RefSeq" id="WP_201103744.1">
    <property type="nucleotide sequence ID" value="NZ_CP067977.1"/>
</dbReference>
<sequence length="484" mass="49915">MLYPSLSEPVRRLRPFLTVTAAASVLAACAVGPKAPDATLPLSASGAFIGASQTAAVSPAEARDDWWRLYDDAILDTLVAQALAENNELEVAAANLRAVRASLSESRAGRLPSTQITGAGNYGRASAATVPGAAPGQALDEGETYDVGLDVSYEIDLFGRVGSAIRAARADTEAAEAALDVVRVTVAAETARAYADICAANVQLAVAERSLDLQNETVDLTQRLLDNGAGTALQTSQARSAAATTAATLPPLRAQRDAALFRLATLTGVAPADVNPAARTCAVMPTLAQPIPVGDGAALLARRPDVRRAERNLQAAAARVNVATAALYPSISLGGSFGSTALDAADLGEDSNFRFSVGPLISWSFPNIAVARARIEAADANSQAALATFDQTVLVALQETETALSAYANELDRAAALTTARDEAANAARIARLRFDAGADSFLAVLDAQRTLVQAEAALAASQALVATYQITLFKALAGGWTGE</sequence>
<evidence type="ECO:0000313" key="3">
    <source>
        <dbReference type="EMBL" id="QQQ19393.1"/>
    </source>
</evidence>
<keyword evidence="2" id="KW-0449">Lipoprotein</keyword>
<keyword evidence="2" id="KW-1134">Transmembrane beta strand</keyword>
<keyword evidence="2" id="KW-0812">Transmembrane</keyword>
<comment type="subcellular location">
    <subcellularLocation>
        <location evidence="2">Cell membrane</location>
        <topology evidence="2">Lipid-anchor</topology>
    </subcellularLocation>
</comment>
<dbReference type="Gene3D" id="1.20.1600.10">
    <property type="entry name" value="Outer membrane efflux proteins (OEP)"/>
    <property type="match status" value="1"/>
</dbReference>
<dbReference type="PANTHER" id="PTHR30203">
    <property type="entry name" value="OUTER MEMBRANE CATION EFFLUX PROTEIN"/>
    <property type="match status" value="1"/>
</dbReference>
<proteinExistence type="inferred from homology"/>
<dbReference type="InterPro" id="IPR010131">
    <property type="entry name" value="MdtP/NodT-like"/>
</dbReference>
<gene>
    <name evidence="3" type="ORF">JIP62_04645</name>
</gene>
<keyword evidence="2" id="KW-0472">Membrane</keyword>
<dbReference type="Gene3D" id="2.20.200.10">
    <property type="entry name" value="Outer membrane efflux proteins (OEP)"/>
    <property type="match status" value="1"/>
</dbReference>
<organism evidence="3 4">
    <name type="scientific">Brevundimonas vitisensis</name>
    <dbReference type="NCBI Taxonomy" id="2800818"/>
    <lineage>
        <taxon>Bacteria</taxon>
        <taxon>Pseudomonadati</taxon>
        <taxon>Pseudomonadota</taxon>
        <taxon>Alphaproteobacteria</taxon>
        <taxon>Caulobacterales</taxon>
        <taxon>Caulobacteraceae</taxon>
        <taxon>Brevundimonas</taxon>
    </lineage>
</organism>
<dbReference type="Pfam" id="PF02321">
    <property type="entry name" value="OEP"/>
    <property type="match status" value="2"/>
</dbReference>
<comment type="similarity">
    <text evidence="1 2">Belongs to the outer membrane factor (OMF) (TC 1.B.17) family.</text>
</comment>
<evidence type="ECO:0000256" key="1">
    <source>
        <dbReference type="ARBA" id="ARBA00007613"/>
    </source>
</evidence>
<name>A0ABX7BRN2_9CAUL</name>
<dbReference type="PANTHER" id="PTHR30203:SF21">
    <property type="entry name" value="OUTER MEMBRANE COMPONENT OF MULTIDRUG EFFLUX PUMP-RELATED"/>
    <property type="match status" value="1"/>
</dbReference>
<reference evidence="3 4" key="1">
    <citation type="submission" date="2021-01" db="EMBL/GenBank/DDBJ databases">
        <title>Brevundimonas vitis sp. nov., an bacterium isolated from grape (Vitis vinifera).</title>
        <authorList>
            <person name="Jiang L."/>
            <person name="Lee J."/>
        </authorList>
    </citation>
    <scope>NUCLEOTIDE SEQUENCE [LARGE SCALE GENOMIC DNA]</scope>
    <source>
        <strain evidence="3 4">GRTSA-9</strain>
    </source>
</reference>
<dbReference type="SUPFAM" id="SSF56954">
    <property type="entry name" value="Outer membrane efflux proteins (OEP)"/>
    <property type="match status" value="1"/>
</dbReference>
<dbReference type="InterPro" id="IPR003423">
    <property type="entry name" value="OMP_efflux"/>
</dbReference>
<accession>A0ABX7BRN2</accession>
<keyword evidence="4" id="KW-1185">Reference proteome</keyword>
<dbReference type="NCBIfam" id="TIGR01845">
    <property type="entry name" value="outer_NodT"/>
    <property type="match status" value="1"/>
</dbReference>